<feature type="transmembrane region" description="Helical" evidence="12">
    <location>
        <begin position="216"/>
        <end position="243"/>
    </location>
</feature>
<dbReference type="EMBL" id="GL437123">
    <property type="protein sequence ID" value="EFN70975.1"/>
    <property type="molecule type" value="Genomic_DNA"/>
</dbReference>
<keyword evidence="3" id="KW-0879">Wnt signaling pathway</keyword>
<dbReference type="GO" id="GO:0016055">
    <property type="term" value="P:Wnt signaling pathway"/>
    <property type="evidence" value="ECO:0007669"/>
    <property type="project" value="UniProtKB-KW"/>
</dbReference>
<evidence type="ECO:0000256" key="5">
    <source>
        <dbReference type="ARBA" id="ARBA00022989"/>
    </source>
</evidence>
<feature type="transmembrane region" description="Helical" evidence="12">
    <location>
        <begin position="182"/>
        <end position="204"/>
    </location>
</feature>
<feature type="transmembrane region" description="Helical" evidence="12">
    <location>
        <begin position="444"/>
        <end position="462"/>
    </location>
</feature>
<evidence type="ECO:0000256" key="1">
    <source>
        <dbReference type="ARBA" id="ARBA00004141"/>
    </source>
</evidence>
<dbReference type="FunCoup" id="E2A690">
    <property type="interactions" value="363"/>
</dbReference>
<dbReference type="InParanoid" id="E2A690"/>
<sequence length="463" mass="53968">MEDIDATVFYSDEDDCLDYGCLHNNVEYDYDYADTEKETLYELYQYCLNPSLYDTGYKLLPLLGCTILFRLFVHIQYISYKIFHILSVIIGLYIIHHYVHESLIVLIVYVLFSYAILYVPKKLHGGIGIFLPSLLIIAYCEFFMQSVIWHKIRSVVMIMVMKGISVAIDRNDLNNLPDIYSYMGYMFCGVTCLFGPWVSFKDYLLLRCSSNIQAKWWIICGMGYAFLSFVFLSISNCWMHWIFVDSFWKWLIAYRDALSFRASHYFVSYIGSALLILGGFPLSSSMIVKPLYIEFPHSLVQVVIYWNIPMHYWLKTYIFRPSMKNIGTFGAVIFTYLISSLLHGLNFQLAAVLLSLGFYTYIEFQLRAMLADTFDACIASKQCAKRKCIHKHNSSNCWWVFITNLAFSGLAMFHLAYLGLMFNTSDLQETGYNYSHTIDKWNELGFASHWVALATYCIYFLMK</sequence>
<keyword evidence="6 12" id="KW-0472">Membrane</keyword>
<feature type="transmembrane region" description="Helical" evidence="12">
    <location>
        <begin position="396"/>
        <end position="417"/>
    </location>
</feature>
<evidence type="ECO:0000256" key="10">
    <source>
        <dbReference type="ARBA" id="ARBA00040371"/>
    </source>
</evidence>
<feature type="transmembrane region" description="Helical" evidence="12">
    <location>
        <begin position="263"/>
        <end position="283"/>
    </location>
</feature>
<evidence type="ECO:0000256" key="9">
    <source>
        <dbReference type="ARBA" id="ARBA00038867"/>
    </source>
</evidence>
<keyword evidence="2 13" id="KW-0808">Transferase</keyword>
<gene>
    <name evidence="13" type="ORF">EAG_09864</name>
</gene>
<evidence type="ECO:0000256" key="3">
    <source>
        <dbReference type="ARBA" id="ARBA00022687"/>
    </source>
</evidence>
<evidence type="ECO:0000256" key="6">
    <source>
        <dbReference type="ARBA" id="ARBA00023136"/>
    </source>
</evidence>
<reference evidence="13 14" key="1">
    <citation type="journal article" date="2010" name="Science">
        <title>Genomic comparison of the ants Camponotus floridanus and Harpegnathos saltator.</title>
        <authorList>
            <person name="Bonasio R."/>
            <person name="Zhang G."/>
            <person name="Ye C."/>
            <person name="Mutti N.S."/>
            <person name="Fang X."/>
            <person name="Qin N."/>
            <person name="Donahue G."/>
            <person name="Yang P."/>
            <person name="Li Q."/>
            <person name="Li C."/>
            <person name="Zhang P."/>
            <person name="Huang Z."/>
            <person name="Berger S.L."/>
            <person name="Reinberg D."/>
            <person name="Wang J."/>
            <person name="Liebig J."/>
        </authorList>
    </citation>
    <scope>NUCLEOTIDE SEQUENCE [LARGE SCALE GENOMIC DNA]</scope>
    <source>
        <strain evidence="14">C129</strain>
    </source>
</reference>
<dbReference type="PANTHER" id="PTHR13906">
    <property type="entry name" value="PORCUPINE"/>
    <property type="match status" value="1"/>
</dbReference>
<dbReference type="AlphaFoldDB" id="E2A690"/>
<proteinExistence type="inferred from homology"/>
<dbReference type="GO" id="GO:0030258">
    <property type="term" value="P:lipid modification"/>
    <property type="evidence" value="ECO:0007669"/>
    <property type="project" value="TreeGrafter"/>
</dbReference>
<dbReference type="PANTHER" id="PTHR13906:SF12">
    <property type="entry name" value="PROTEIN-SERINE O-PALMITOLEOYLTRANSFERASE PORCUPINE"/>
    <property type="match status" value="1"/>
</dbReference>
<keyword evidence="5 12" id="KW-1133">Transmembrane helix</keyword>
<dbReference type="OMA" id="GMDFRIY"/>
<organism evidence="14">
    <name type="scientific">Camponotus floridanus</name>
    <name type="common">Florida carpenter ant</name>
    <dbReference type="NCBI Taxonomy" id="104421"/>
    <lineage>
        <taxon>Eukaryota</taxon>
        <taxon>Metazoa</taxon>
        <taxon>Ecdysozoa</taxon>
        <taxon>Arthropoda</taxon>
        <taxon>Hexapoda</taxon>
        <taxon>Insecta</taxon>
        <taxon>Pterygota</taxon>
        <taxon>Neoptera</taxon>
        <taxon>Endopterygota</taxon>
        <taxon>Hymenoptera</taxon>
        <taxon>Apocrita</taxon>
        <taxon>Aculeata</taxon>
        <taxon>Formicoidea</taxon>
        <taxon>Formicidae</taxon>
        <taxon>Formicinae</taxon>
        <taxon>Camponotus</taxon>
    </lineage>
</organism>
<evidence type="ECO:0000256" key="12">
    <source>
        <dbReference type="SAM" id="Phobius"/>
    </source>
</evidence>
<evidence type="ECO:0000256" key="4">
    <source>
        <dbReference type="ARBA" id="ARBA00022692"/>
    </source>
</evidence>
<feature type="transmembrane region" description="Helical" evidence="12">
    <location>
        <begin position="80"/>
        <end position="96"/>
    </location>
</feature>
<keyword evidence="14" id="KW-1185">Reference proteome</keyword>
<dbReference type="InterPro" id="IPR004299">
    <property type="entry name" value="MBOAT_fam"/>
</dbReference>
<keyword evidence="4 12" id="KW-0812">Transmembrane</keyword>
<dbReference type="GO" id="GO:0005783">
    <property type="term" value="C:endoplasmic reticulum"/>
    <property type="evidence" value="ECO:0007669"/>
    <property type="project" value="TreeGrafter"/>
</dbReference>
<accession>E2A690</accession>
<dbReference type="GO" id="GO:0017147">
    <property type="term" value="F:Wnt-protein binding"/>
    <property type="evidence" value="ECO:0007669"/>
    <property type="project" value="TreeGrafter"/>
</dbReference>
<comment type="subcellular location">
    <subcellularLocation>
        <location evidence="1">Membrane</location>
        <topology evidence="1">Multi-pass membrane protein</topology>
    </subcellularLocation>
</comment>
<evidence type="ECO:0000313" key="13">
    <source>
        <dbReference type="EMBL" id="EFN70975.1"/>
    </source>
</evidence>
<dbReference type="OrthoDB" id="5968863at2759"/>
<dbReference type="GO" id="GO:0016020">
    <property type="term" value="C:membrane"/>
    <property type="evidence" value="ECO:0007669"/>
    <property type="project" value="UniProtKB-SubCell"/>
</dbReference>
<comment type="similarity">
    <text evidence="8">Belongs to the membrane-bound acyltransferase family. Porcupine subfamily.</text>
</comment>
<evidence type="ECO:0000256" key="8">
    <source>
        <dbReference type="ARBA" id="ARBA00038269"/>
    </source>
</evidence>
<dbReference type="InterPro" id="IPR049941">
    <property type="entry name" value="LPLAT_7/PORCN-like"/>
</dbReference>
<comment type="catalytic activity">
    <reaction evidence="11">
        <text>[Wnt protein]-L-serine + (9Z)-hexadecenoyl-CoA = [Wnt protein]-O-(9Z)-hexadecenoyl-L-serine + CoA</text>
        <dbReference type="Rhea" id="RHEA:45336"/>
        <dbReference type="Rhea" id="RHEA-COMP:11170"/>
        <dbReference type="Rhea" id="RHEA-COMP:11171"/>
        <dbReference type="ChEBI" id="CHEBI:29999"/>
        <dbReference type="ChEBI" id="CHEBI:57287"/>
        <dbReference type="ChEBI" id="CHEBI:61540"/>
        <dbReference type="ChEBI" id="CHEBI:85189"/>
        <dbReference type="EC" id="2.3.1.250"/>
    </reaction>
</comment>
<evidence type="ECO:0000313" key="14">
    <source>
        <dbReference type="Proteomes" id="UP000000311"/>
    </source>
</evidence>
<evidence type="ECO:0000256" key="7">
    <source>
        <dbReference type="ARBA" id="ARBA00023315"/>
    </source>
</evidence>
<feature type="transmembrane region" description="Helical" evidence="12">
    <location>
        <begin position="326"/>
        <end position="359"/>
    </location>
</feature>
<dbReference type="Proteomes" id="UP000000311">
    <property type="component" value="Unassembled WGS sequence"/>
</dbReference>
<dbReference type="STRING" id="104421.E2A690"/>
<evidence type="ECO:0000256" key="2">
    <source>
        <dbReference type="ARBA" id="ARBA00022679"/>
    </source>
</evidence>
<feature type="transmembrane region" description="Helical" evidence="12">
    <location>
        <begin position="295"/>
        <end position="314"/>
    </location>
</feature>
<feature type="transmembrane region" description="Helical" evidence="12">
    <location>
        <begin position="127"/>
        <end position="149"/>
    </location>
</feature>
<feature type="transmembrane region" description="Helical" evidence="12">
    <location>
        <begin position="102"/>
        <end position="120"/>
    </location>
</feature>
<dbReference type="Pfam" id="PF03062">
    <property type="entry name" value="MBOAT"/>
    <property type="match status" value="1"/>
</dbReference>
<keyword evidence="7" id="KW-0012">Acyltransferase</keyword>
<name>E2A690_CAMFO</name>
<protein>
    <recommendedName>
        <fullName evidence="10">Protein-serine O-palmitoleoyltransferase porcupine</fullName>
        <ecNumber evidence="9">2.3.1.250</ecNumber>
    </recommendedName>
</protein>
<dbReference type="GO" id="GO:0061355">
    <property type="term" value="P:Wnt protein secretion"/>
    <property type="evidence" value="ECO:0007669"/>
    <property type="project" value="TreeGrafter"/>
</dbReference>
<evidence type="ECO:0000256" key="11">
    <source>
        <dbReference type="ARBA" id="ARBA00047978"/>
    </source>
</evidence>
<dbReference type="EC" id="2.3.1.250" evidence="9"/>
<dbReference type="GO" id="GO:1990698">
    <property type="term" value="F:palmitoleoyltransferase activity"/>
    <property type="evidence" value="ECO:0007669"/>
    <property type="project" value="UniProtKB-EC"/>
</dbReference>